<dbReference type="EMBL" id="KY933060">
    <property type="protein sequence ID" value="AVK94107.1"/>
    <property type="molecule type" value="Genomic_RNA"/>
</dbReference>
<accession>A0A2P1E6Q6</accession>
<proteinExistence type="predicted"/>
<sequence>MLSQLLSKLLLSVRHSVSHLSPLLLKLLHTPVSLQGILASLKNYVCAMSLRLMNPLMRNLRLVWKVFPILQAIRKCSRLRGDIGVSLRSMRQSQQSYILGVLQPQRAQMSLLCEGGLQVIARKGSWLIHTLYKRSLWPLLWYLHQGPLKSLKERSSIVLFSVCGGRPSLKPLSRLVLDTRWYLSRIGRGLGSGPGGKWWVSLIFRGTRP</sequence>
<organism evidence="1">
    <name type="scientific">Hibiscus chlorotic ringspot virus</name>
    <dbReference type="NCBI Taxonomy" id="53181"/>
    <lineage>
        <taxon>Viruses</taxon>
        <taxon>Riboviria</taxon>
        <taxon>Orthornavirae</taxon>
        <taxon>Kitrinoviricota</taxon>
        <taxon>Tolucaviricetes</taxon>
        <taxon>Tolivirales</taxon>
        <taxon>Tombusviridae</taxon>
        <taxon>Procedovirinae</taxon>
        <taxon>Betacarmovirus</taxon>
        <taxon>Betacarmovirus hibisci</taxon>
    </lineage>
</organism>
<protein>
    <submittedName>
        <fullName evidence="1">p23</fullName>
    </submittedName>
</protein>
<name>A0A2P1E6Q6_9TOMB</name>
<evidence type="ECO:0000313" key="1">
    <source>
        <dbReference type="EMBL" id="AVK94107.1"/>
    </source>
</evidence>
<reference evidence="1" key="1">
    <citation type="submission" date="2017-04" db="EMBL/GenBank/DDBJ databases">
        <title>Full-Genome Sequence of Hibiscus chlorotic ringspot virus from China Determined by Deep Sequencing.</title>
        <authorList>
            <person name="Zheng G.H."/>
            <person name="Ye T."/>
            <person name="Ming Y.L."/>
            <person name="Zhang W.Z."/>
            <person name="Liu S.S."/>
            <person name="Zheng Z.Z."/>
            <person name="Chen L.H."/>
        </authorList>
    </citation>
    <scope>NUCLEOTIDE SEQUENCE</scope>
    <source>
        <strain evidence="1">XM</strain>
    </source>
</reference>